<evidence type="ECO:0000259" key="1">
    <source>
        <dbReference type="Pfam" id="PF04480"/>
    </source>
</evidence>
<gene>
    <name evidence="2" type="ORF">FHX68_3000</name>
</gene>
<evidence type="ECO:0000313" key="2">
    <source>
        <dbReference type="EMBL" id="TQM90198.1"/>
    </source>
</evidence>
<keyword evidence="3" id="KW-1185">Reference proteome</keyword>
<dbReference type="InterPro" id="IPR007569">
    <property type="entry name" value="DUF559"/>
</dbReference>
<dbReference type="RefSeq" id="WP_229661389.1">
    <property type="nucleotide sequence ID" value="NZ_BJNA01000002.1"/>
</dbReference>
<reference evidence="2 3" key="1">
    <citation type="submission" date="2019-06" db="EMBL/GenBank/DDBJ databases">
        <title>Sequencing the genomes of 1000 actinobacteria strains.</title>
        <authorList>
            <person name="Klenk H.-P."/>
        </authorList>
    </citation>
    <scope>NUCLEOTIDE SEQUENCE [LARGE SCALE GENOMIC DNA]</scope>
    <source>
        <strain evidence="2 3">DSM 20427</strain>
    </source>
</reference>
<dbReference type="InterPro" id="IPR011335">
    <property type="entry name" value="Restrct_endonuc-II-like"/>
</dbReference>
<dbReference type="Gene3D" id="3.40.960.10">
    <property type="entry name" value="VSR Endonuclease"/>
    <property type="match status" value="1"/>
</dbReference>
<dbReference type="AlphaFoldDB" id="A0A4Y3UIL5"/>
<accession>A0A4Y3UIL5</accession>
<organism evidence="2 3">
    <name type="scientific">Microbacterium lacticum</name>
    <dbReference type="NCBI Taxonomy" id="33885"/>
    <lineage>
        <taxon>Bacteria</taxon>
        <taxon>Bacillati</taxon>
        <taxon>Actinomycetota</taxon>
        <taxon>Actinomycetes</taxon>
        <taxon>Micrococcales</taxon>
        <taxon>Microbacteriaceae</taxon>
        <taxon>Microbacterium</taxon>
    </lineage>
</organism>
<evidence type="ECO:0000313" key="3">
    <source>
        <dbReference type="Proteomes" id="UP000319804"/>
    </source>
</evidence>
<name>A0A4Y3UIL5_9MICO</name>
<proteinExistence type="predicted"/>
<dbReference type="SUPFAM" id="SSF52980">
    <property type="entry name" value="Restriction endonuclease-like"/>
    <property type="match status" value="1"/>
</dbReference>
<sequence length="278" mass="30092">MDIAGFVTGAGGIAHRQRVLDAGASAAAIRSAVASGAVRRVRRYWVATTAASPDLCAAAEATGRLACVSAARHRGWWMPPDAPGGLHLHVGRGSRSPRGEVTAHWRAPLVPVSAFDLVESVVDTLRHVADCLPRETALVLWESAVRTHRIPLGELTRVRWHSATAAELCAIATGSSGSGIETIFVHRLRPWGLEIRQQVPLAGHDVDTLIGERLVVQLDGFAFHSSSAERTRDLAHDRALMALGYRVLRFSYTEVVYNWPAVEAAIARALAQQLHLQH</sequence>
<protein>
    <submittedName>
        <fullName evidence="2">Uncharacterized protein DUF559</fullName>
    </submittedName>
</protein>
<feature type="domain" description="DUF559" evidence="1">
    <location>
        <begin position="191"/>
        <end position="270"/>
    </location>
</feature>
<dbReference type="EMBL" id="VFPS01000008">
    <property type="protein sequence ID" value="TQM90198.1"/>
    <property type="molecule type" value="Genomic_DNA"/>
</dbReference>
<comment type="caution">
    <text evidence="2">The sequence shown here is derived from an EMBL/GenBank/DDBJ whole genome shotgun (WGS) entry which is preliminary data.</text>
</comment>
<dbReference type="Pfam" id="PF04480">
    <property type="entry name" value="DUF559"/>
    <property type="match status" value="1"/>
</dbReference>
<dbReference type="Proteomes" id="UP000319804">
    <property type="component" value="Unassembled WGS sequence"/>
</dbReference>